<dbReference type="AlphaFoldDB" id="A0AAD8Q6L4"/>
<evidence type="ECO:0000313" key="2">
    <source>
        <dbReference type="EMBL" id="KAK1595619.1"/>
    </source>
</evidence>
<dbReference type="RefSeq" id="XP_060416631.1">
    <property type="nucleotide sequence ID" value="XM_060550637.1"/>
</dbReference>
<feature type="region of interest" description="Disordered" evidence="1">
    <location>
        <begin position="74"/>
        <end position="102"/>
    </location>
</feature>
<dbReference type="EMBL" id="JAHLJV010000015">
    <property type="protein sequence ID" value="KAK1595619.1"/>
    <property type="molecule type" value="Genomic_DNA"/>
</dbReference>
<protein>
    <submittedName>
        <fullName evidence="2">Uncharacterized protein</fullName>
    </submittedName>
</protein>
<dbReference type="Proteomes" id="UP001230504">
    <property type="component" value="Unassembled WGS sequence"/>
</dbReference>
<sequence>MLANFKTKHDGSALLRTLCSALSCGVVGDFLGRLTHPRTIYGQINYYVVRTQRNYLQGLSHQLSPSPNECGAEMAAGSLGGSTRRKGGRKKEKHCSRPNKSNSSPYCLLPISVAAKSKTADWSSDSLDVMHPGLNAHRLISSAFLCFLLVLGSREP</sequence>
<evidence type="ECO:0000313" key="3">
    <source>
        <dbReference type="Proteomes" id="UP001230504"/>
    </source>
</evidence>
<name>A0AAD8Q6L4_9PEZI</name>
<dbReference type="GeneID" id="85434877"/>
<gene>
    <name evidence="2" type="ORF">LY79DRAFT_102682</name>
</gene>
<feature type="compositionally biased region" description="Basic residues" evidence="1">
    <location>
        <begin position="83"/>
        <end position="97"/>
    </location>
</feature>
<organism evidence="2 3">
    <name type="scientific">Colletotrichum navitas</name>
    <dbReference type="NCBI Taxonomy" id="681940"/>
    <lineage>
        <taxon>Eukaryota</taxon>
        <taxon>Fungi</taxon>
        <taxon>Dikarya</taxon>
        <taxon>Ascomycota</taxon>
        <taxon>Pezizomycotina</taxon>
        <taxon>Sordariomycetes</taxon>
        <taxon>Hypocreomycetidae</taxon>
        <taxon>Glomerellales</taxon>
        <taxon>Glomerellaceae</taxon>
        <taxon>Colletotrichum</taxon>
        <taxon>Colletotrichum graminicola species complex</taxon>
    </lineage>
</organism>
<proteinExistence type="predicted"/>
<comment type="caution">
    <text evidence="2">The sequence shown here is derived from an EMBL/GenBank/DDBJ whole genome shotgun (WGS) entry which is preliminary data.</text>
</comment>
<accession>A0AAD8Q6L4</accession>
<keyword evidence="3" id="KW-1185">Reference proteome</keyword>
<reference evidence="2" key="1">
    <citation type="submission" date="2021-06" db="EMBL/GenBank/DDBJ databases">
        <title>Comparative genomics, transcriptomics and evolutionary studies reveal genomic signatures of adaptation to plant cell wall in hemibiotrophic fungi.</title>
        <authorList>
            <consortium name="DOE Joint Genome Institute"/>
            <person name="Baroncelli R."/>
            <person name="Diaz J.F."/>
            <person name="Benocci T."/>
            <person name="Peng M."/>
            <person name="Battaglia E."/>
            <person name="Haridas S."/>
            <person name="Andreopoulos W."/>
            <person name="Labutti K."/>
            <person name="Pangilinan J."/>
            <person name="Floch G.L."/>
            <person name="Makela M.R."/>
            <person name="Henrissat B."/>
            <person name="Grigoriev I.V."/>
            <person name="Crouch J.A."/>
            <person name="De Vries R.P."/>
            <person name="Sukno S.A."/>
            <person name="Thon M.R."/>
        </authorList>
    </citation>
    <scope>NUCLEOTIDE SEQUENCE</scope>
    <source>
        <strain evidence="2">CBS 125086</strain>
    </source>
</reference>
<evidence type="ECO:0000256" key="1">
    <source>
        <dbReference type="SAM" id="MobiDB-lite"/>
    </source>
</evidence>